<dbReference type="InterPro" id="IPR002468">
    <property type="entry name" value="Pept_M24A_MAP2"/>
</dbReference>
<keyword evidence="13" id="KW-1185">Reference proteome</keyword>
<evidence type="ECO:0000313" key="12">
    <source>
        <dbReference type="EMBL" id="RDW63880.1"/>
    </source>
</evidence>
<dbReference type="PRINTS" id="PR00599">
    <property type="entry name" value="MAPEPTIDASE"/>
</dbReference>
<dbReference type="InterPro" id="IPR001714">
    <property type="entry name" value="Pept_M24_MAP"/>
</dbReference>
<dbReference type="Gene3D" id="1.10.10.10">
    <property type="entry name" value="Winged helix-like DNA-binding domain superfamily/Winged helix DNA-binding domain"/>
    <property type="match status" value="1"/>
</dbReference>
<feature type="compositionally biased region" description="Acidic residues" evidence="10">
    <location>
        <begin position="41"/>
        <end position="52"/>
    </location>
</feature>
<dbReference type="HAMAP" id="MF_03175">
    <property type="entry name" value="MetAP_2_euk"/>
    <property type="match status" value="1"/>
</dbReference>
<dbReference type="GO" id="GO:0006508">
    <property type="term" value="P:proteolysis"/>
    <property type="evidence" value="ECO:0007669"/>
    <property type="project" value="UniProtKB-KW"/>
</dbReference>
<dbReference type="InterPro" id="IPR036005">
    <property type="entry name" value="Creatinase/aminopeptidase-like"/>
</dbReference>
<evidence type="ECO:0000256" key="5">
    <source>
        <dbReference type="ARBA" id="ARBA00022670"/>
    </source>
</evidence>
<evidence type="ECO:0000256" key="7">
    <source>
        <dbReference type="ARBA" id="ARBA00022801"/>
    </source>
</evidence>
<keyword evidence="7 8" id="KW-0378">Hydrolase</keyword>
<dbReference type="SUPFAM" id="SSF55920">
    <property type="entry name" value="Creatinase/aminopeptidase"/>
    <property type="match status" value="1"/>
</dbReference>
<dbReference type="GO" id="GO:0046872">
    <property type="term" value="F:metal ion binding"/>
    <property type="evidence" value="ECO:0007669"/>
    <property type="project" value="UniProtKB-UniRule"/>
</dbReference>
<feature type="compositionally biased region" description="Basic residues" evidence="10">
    <location>
        <begin position="69"/>
        <end position="80"/>
    </location>
</feature>
<feature type="compositionally biased region" description="Basic and acidic residues" evidence="10">
    <location>
        <begin position="1"/>
        <end position="15"/>
    </location>
</feature>
<keyword evidence="6 8" id="KW-0479">Metal-binding</keyword>
<dbReference type="AlphaFoldDB" id="A0A3D8QQF4"/>
<dbReference type="EC" id="3.4.11.18" evidence="8"/>
<dbReference type="CDD" id="cd01088">
    <property type="entry name" value="MetAP2"/>
    <property type="match status" value="1"/>
</dbReference>
<evidence type="ECO:0000256" key="3">
    <source>
        <dbReference type="ARBA" id="ARBA00022438"/>
    </source>
</evidence>
<evidence type="ECO:0000256" key="10">
    <source>
        <dbReference type="SAM" id="MobiDB-lite"/>
    </source>
</evidence>
<dbReference type="PANTHER" id="PTHR45777">
    <property type="entry name" value="METHIONINE AMINOPEPTIDASE 2"/>
    <property type="match status" value="1"/>
</dbReference>
<dbReference type="NCBIfam" id="TIGR00501">
    <property type="entry name" value="met_pdase_II"/>
    <property type="match status" value="1"/>
</dbReference>
<comment type="catalytic activity">
    <reaction evidence="1 8 9">
        <text>Release of N-terminal amino acids, preferentially methionine, from peptides and arylamides.</text>
        <dbReference type="EC" id="3.4.11.18"/>
    </reaction>
</comment>
<evidence type="ECO:0000256" key="2">
    <source>
        <dbReference type="ARBA" id="ARBA00001954"/>
    </source>
</evidence>
<keyword evidence="5 8" id="KW-0645">Protease</keyword>
<sequence>MASKTYEGRKVHPENIAKPPASKNSGTGTGVLLMGSGDGDGGSDDPDGDGEGLEVVAAGGGLGNGEEKKKKKRKRSKKSTAKTAKVQSSPPRVLVSELFPSGAYPMGETVSYVDENLKRTMGEEARYVERFDETFLSDYREAAEVHRQVRNWAQQNIKPGASLTSIAEGIEDGVRALLGHQGLEPGDSLKGGMGFPTGLCVNNVAAHFTPNSGSKEVVLQQRDVVSVDFGVHVNGRIVDSAFTVAFDPVYDNLLAAVKDATNTGIKTAGVEAHICDISAAIQETMESYEVELNGKVIPVKAVRNITGHNIKQYQIHGGKSIPFVKNSDQTKMEAGEVFAIETFGTTGSGVLRDDVGIYGYGKSYDAPRANLQLSSAKSLLKTINQNFGTLVFARRYLERLGVTRYLAGMNELVSKGIVESYGPLVDTTGSYVAQFEHTLLLHDDKMEIISRGDDY</sequence>
<dbReference type="Pfam" id="PF00557">
    <property type="entry name" value="Peptidase_M24"/>
    <property type="match status" value="1"/>
</dbReference>
<keyword evidence="3 8" id="KW-0031">Aminopeptidase</keyword>
<feature type="binding site" evidence="8">
    <location>
        <position position="239"/>
    </location>
    <ligand>
        <name>a divalent metal cation</name>
        <dbReference type="ChEBI" id="CHEBI:60240"/>
        <label>2</label>
        <note>catalytic</note>
    </ligand>
</feature>
<evidence type="ECO:0000256" key="8">
    <source>
        <dbReference type="HAMAP-Rule" id="MF_03175"/>
    </source>
</evidence>
<feature type="binding site" evidence="8">
    <location>
        <position position="341"/>
    </location>
    <ligand>
        <name>a divalent metal cation</name>
        <dbReference type="ChEBI" id="CHEBI:60240"/>
        <label>2</label>
        <note>catalytic</note>
    </ligand>
</feature>
<feature type="binding site" evidence="8">
    <location>
        <position position="316"/>
    </location>
    <ligand>
        <name>substrate</name>
    </ligand>
</feature>
<dbReference type="Gene3D" id="3.90.230.10">
    <property type="entry name" value="Creatinase/methionine aminopeptidase superfamily"/>
    <property type="match status" value="1"/>
</dbReference>
<comment type="subcellular location">
    <subcellularLocation>
        <location evidence="8">Cytoplasm</location>
    </subcellularLocation>
</comment>
<dbReference type="InterPro" id="IPR036390">
    <property type="entry name" value="WH_DNA-bd_sf"/>
</dbReference>
<evidence type="ECO:0000256" key="4">
    <source>
        <dbReference type="ARBA" id="ARBA00022490"/>
    </source>
</evidence>
<evidence type="ECO:0000313" key="13">
    <source>
        <dbReference type="Proteomes" id="UP000256328"/>
    </source>
</evidence>
<reference evidence="12 13" key="1">
    <citation type="journal article" date="2018" name="IMA Fungus">
        <title>IMA Genome-F 9: Draft genome sequence of Annulohypoxylon stygium, Aspergillus mulundensis, Berkeleyomyces basicola (syn. Thielaviopsis basicola), Ceratocystis smalleyi, two Cercospora beticola strains, Coleophoma cylindrospora, Fusarium fracticaudum, Phialophora cf. hyalina, and Morchella septimelata.</title>
        <authorList>
            <person name="Wingfield B.D."/>
            <person name="Bills G.F."/>
            <person name="Dong Y."/>
            <person name="Huang W."/>
            <person name="Nel W.J."/>
            <person name="Swalarsk-Parry B.S."/>
            <person name="Vaghefi N."/>
            <person name="Wilken P.M."/>
            <person name="An Z."/>
            <person name="de Beer Z.W."/>
            <person name="De Vos L."/>
            <person name="Chen L."/>
            <person name="Duong T.A."/>
            <person name="Gao Y."/>
            <person name="Hammerbacher A."/>
            <person name="Kikkert J.R."/>
            <person name="Li Y."/>
            <person name="Li H."/>
            <person name="Li K."/>
            <person name="Li Q."/>
            <person name="Liu X."/>
            <person name="Ma X."/>
            <person name="Naidoo K."/>
            <person name="Pethybridge S.J."/>
            <person name="Sun J."/>
            <person name="Steenkamp E.T."/>
            <person name="van der Nest M.A."/>
            <person name="van Wyk S."/>
            <person name="Wingfield M.J."/>
            <person name="Xiong C."/>
            <person name="Yue Q."/>
            <person name="Zhang X."/>
        </authorList>
    </citation>
    <scope>NUCLEOTIDE SEQUENCE [LARGE SCALE GENOMIC DNA]</scope>
    <source>
        <strain evidence="12 13">BP5796</strain>
    </source>
</reference>
<dbReference type="EMBL" id="PDLN01000016">
    <property type="protein sequence ID" value="RDW63880.1"/>
    <property type="molecule type" value="Genomic_DNA"/>
</dbReference>
<dbReference type="GO" id="GO:0070006">
    <property type="term" value="F:metalloaminopeptidase activity"/>
    <property type="evidence" value="ECO:0007669"/>
    <property type="project" value="UniProtKB-UniRule"/>
</dbReference>
<dbReference type="GO" id="GO:0004239">
    <property type="term" value="F:initiator methionyl aminopeptidase activity"/>
    <property type="evidence" value="ECO:0007669"/>
    <property type="project" value="UniProtKB-UniRule"/>
</dbReference>
<feature type="region of interest" description="Disordered" evidence="10">
    <location>
        <begin position="1"/>
        <end position="90"/>
    </location>
</feature>
<dbReference type="PANTHER" id="PTHR45777:SF1">
    <property type="entry name" value="METHIONINE AMINOPEPTIDASE 2-2"/>
    <property type="match status" value="1"/>
</dbReference>
<feature type="binding site" evidence="8">
    <location>
        <position position="436"/>
    </location>
    <ligand>
        <name>a divalent metal cation</name>
        <dbReference type="ChEBI" id="CHEBI:60240"/>
        <label>2</label>
        <note>catalytic</note>
    </ligand>
</feature>
<evidence type="ECO:0000256" key="6">
    <source>
        <dbReference type="ARBA" id="ARBA00022723"/>
    </source>
</evidence>
<dbReference type="InterPro" id="IPR000994">
    <property type="entry name" value="Pept_M24"/>
</dbReference>
<dbReference type="Proteomes" id="UP000256328">
    <property type="component" value="Unassembled WGS sequence"/>
</dbReference>
<comment type="caution">
    <text evidence="12">The sequence shown here is derived from an EMBL/GenBank/DDBJ whole genome shotgun (WGS) entry which is preliminary data.</text>
</comment>
<feature type="binding site" evidence="8">
    <location>
        <position position="239"/>
    </location>
    <ligand>
        <name>a divalent metal cation</name>
        <dbReference type="ChEBI" id="CHEBI:60240"/>
        <label>1</label>
    </ligand>
</feature>
<evidence type="ECO:0000256" key="9">
    <source>
        <dbReference type="RuleBase" id="RU003653"/>
    </source>
</evidence>
<feature type="binding site" evidence="8">
    <location>
        <position position="228"/>
    </location>
    <ligand>
        <name>a divalent metal cation</name>
        <dbReference type="ChEBI" id="CHEBI:60240"/>
        <label>1</label>
    </ligand>
</feature>
<feature type="binding site" evidence="8">
    <location>
        <position position="436"/>
    </location>
    <ligand>
        <name>a divalent metal cation</name>
        <dbReference type="ChEBI" id="CHEBI:60240"/>
        <label>1</label>
    </ligand>
</feature>
<comment type="similarity">
    <text evidence="8">Belongs to the peptidase M24A family. Methionine aminopeptidase eukaryotic type 2 subfamily.</text>
</comment>
<protein>
    <recommendedName>
        <fullName evidence="8">Methionine aminopeptidase 2</fullName>
        <shortName evidence="8">MAP 2</shortName>
        <shortName evidence="8">MetAP 2</shortName>
        <ecNumber evidence="8">3.4.11.18</ecNumber>
    </recommendedName>
    <alternativeName>
        <fullName evidence="8">Peptidase M</fullName>
    </alternativeName>
</protein>
<name>A0A3D8QQF4_9HELO</name>
<comment type="cofactor">
    <cofactor evidence="8">
        <name>Co(2+)</name>
        <dbReference type="ChEBI" id="CHEBI:48828"/>
    </cofactor>
    <cofactor evidence="8">
        <name>Zn(2+)</name>
        <dbReference type="ChEBI" id="CHEBI:29105"/>
    </cofactor>
    <cofactor evidence="8">
        <name>Mn(2+)</name>
        <dbReference type="ChEBI" id="CHEBI:29035"/>
    </cofactor>
    <cofactor evidence="8">
        <name>Fe(2+)</name>
        <dbReference type="ChEBI" id="CHEBI:29033"/>
    </cofactor>
    <text evidence="8">Binds 2 divalent metal cations per subunit. Has a high-affinity and a low affinity metal-binding site. The true nature of the physiological cofactor is under debate. The enzyme is active with cobalt, zinc, manganese or divalent iron ions. Most likely, methionine aminopeptidases function as mononuclear Fe(2+)-metalloproteases under physiological conditions, and the catalytically relevant metal-binding site has been assigned to the histidine-containing high-affinity site.</text>
</comment>
<feature type="binding site" evidence="8">
    <location>
        <position position="308"/>
    </location>
    <ligand>
        <name>a divalent metal cation</name>
        <dbReference type="ChEBI" id="CHEBI:60240"/>
        <label>2</label>
        <note>catalytic</note>
    </ligand>
</feature>
<proteinExistence type="inferred from homology"/>
<dbReference type="GO" id="GO:0005737">
    <property type="term" value="C:cytoplasm"/>
    <property type="evidence" value="ECO:0007669"/>
    <property type="project" value="UniProtKB-SubCell"/>
</dbReference>
<dbReference type="InterPro" id="IPR050247">
    <property type="entry name" value="Met_Aminopeptidase_Type2"/>
</dbReference>
<dbReference type="SUPFAM" id="SSF46785">
    <property type="entry name" value="Winged helix' DNA-binding domain"/>
    <property type="match status" value="1"/>
</dbReference>
<organism evidence="12 13">
    <name type="scientific">Coleophoma crateriformis</name>
    <dbReference type="NCBI Taxonomy" id="565419"/>
    <lineage>
        <taxon>Eukaryota</taxon>
        <taxon>Fungi</taxon>
        <taxon>Dikarya</taxon>
        <taxon>Ascomycota</taxon>
        <taxon>Pezizomycotina</taxon>
        <taxon>Leotiomycetes</taxon>
        <taxon>Helotiales</taxon>
        <taxon>Dermateaceae</taxon>
        <taxon>Coleophoma</taxon>
    </lineage>
</organism>
<dbReference type="OrthoDB" id="7848262at2759"/>
<feature type="domain" description="Peptidase M24" evidence="11">
    <location>
        <begin position="139"/>
        <end position="357"/>
    </location>
</feature>
<comment type="cofactor">
    <cofactor evidence="2">
        <name>Fe(2+)</name>
        <dbReference type="ChEBI" id="CHEBI:29033"/>
    </cofactor>
</comment>
<comment type="function">
    <text evidence="8 9">Cotranslationally removes the N-terminal methionine from nascent proteins. The N-terminal methionine is often cleaved when the second residue in the primary sequence is small and uncharged (Met-Ala-, Cys, Gly, Pro, Ser, Thr, or Val).</text>
</comment>
<evidence type="ECO:0000259" key="11">
    <source>
        <dbReference type="Pfam" id="PF00557"/>
    </source>
</evidence>
<feature type="binding site" evidence="8">
    <location>
        <position position="207"/>
    </location>
    <ligand>
        <name>substrate</name>
    </ligand>
</feature>
<keyword evidence="4 8" id="KW-0963">Cytoplasm</keyword>
<evidence type="ECO:0000256" key="1">
    <source>
        <dbReference type="ARBA" id="ARBA00000294"/>
    </source>
</evidence>
<dbReference type="InterPro" id="IPR036388">
    <property type="entry name" value="WH-like_DNA-bd_sf"/>
</dbReference>
<accession>A0A3D8QQF4</accession>
<gene>
    <name evidence="12" type="ORF">BP5796_10382</name>
</gene>